<protein>
    <recommendedName>
        <fullName evidence="4">NADH:quinone oxidoreductase/Mrp antiporter membrane subunit domain-containing protein</fullName>
    </recommendedName>
</protein>
<feature type="transmembrane region" description="Helical" evidence="1">
    <location>
        <begin position="266"/>
        <end position="287"/>
    </location>
</feature>
<feature type="transmembrane region" description="Helical" evidence="1">
    <location>
        <begin position="12"/>
        <end position="34"/>
    </location>
</feature>
<keyword evidence="1" id="KW-0472">Membrane</keyword>
<evidence type="ECO:0000313" key="3">
    <source>
        <dbReference type="Proteomes" id="UP001165575"/>
    </source>
</evidence>
<gene>
    <name evidence="2" type="ORF">NQF89_07405</name>
</gene>
<feature type="transmembrane region" description="Helical" evidence="1">
    <location>
        <begin position="226"/>
        <end position="254"/>
    </location>
</feature>
<name>A0ABT3WRG0_9PROT</name>
<dbReference type="Proteomes" id="UP001165575">
    <property type="component" value="Unassembled WGS sequence"/>
</dbReference>
<dbReference type="RefSeq" id="WP_266137877.1">
    <property type="nucleotide sequence ID" value="NZ_JANIDX010000006.1"/>
</dbReference>
<proteinExistence type="predicted"/>
<sequence length="418" mass="44348">MAFAAAAFAPGLFASPILLGLFCWPFLVVWVLWAAKRPEEAGAMAWLGAGLSTLALLGCSSHISWGQAVCLGLEACIAVIILAGRKGEAHSLNDQHSASFRAGMEQYVPLLVTGCIFMALLLRPPLAALFFDAAGTVLLAWWDGRATRRAMPAWEVVRLRLSGVVLASVGLMVMRGGSVFATADTALQVGQVFALTGLCMMAGLGHRASSRAELALLDVGLRFVPLFLLPLVMVTPLARSLMVLAGLLALGSVVLGKQGRVPSLTWVLGFAVLAAGTGQRLVLLWLYSAVLLAASLRVVCEREAVIRGEAGYTRLPPGGLTVLPMQMMLPLLMMVSIVLAASLGRAACVGLFICLCMGLRGLELESLPQTFLAVWRWHDTLIRLLLVLLGALTLLGIALFAMGLMPEPAIQMVRGVGR</sequence>
<feature type="transmembrane region" description="Helical" evidence="1">
    <location>
        <begin position="156"/>
        <end position="174"/>
    </location>
</feature>
<feature type="transmembrane region" description="Helical" evidence="1">
    <location>
        <begin position="380"/>
        <end position="404"/>
    </location>
</feature>
<keyword evidence="1" id="KW-0812">Transmembrane</keyword>
<feature type="transmembrane region" description="Helical" evidence="1">
    <location>
        <begin position="41"/>
        <end position="58"/>
    </location>
</feature>
<comment type="caution">
    <text evidence="2">The sequence shown here is derived from an EMBL/GenBank/DDBJ whole genome shotgun (WGS) entry which is preliminary data.</text>
</comment>
<dbReference type="EMBL" id="JANIDX010000006">
    <property type="protein sequence ID" value="MCX5620248.1"/>
    <property type="molecule type" value="Genomic_DNA"/>
</dbReference>
<evidence type="ECO:0000256" key="1">
    <source>
        <dbReference type="SAM" id="Phobius"/>
    </source>
</evidence>
<accession>A0ABT3WRG0</accession>
<reference evidence="2 3" key="1">
    <citation type="submission" date="2022-07" db="EMBL/GenBank/DDBJ databases">
        <title>Bombella genomes.</title>
        <authorList>
            <person name="Harer L."/>
            <person name="Styblova S."/>
            <person name="Ehrmann M."/>
        </authorList>
    </citation>
    <scope>NUCLEOTIDE SEQUENCE [LARGE SCALE GENOMIC DNA]</scope>
    <source>
        <strain evidence="2 3">TMW 2.2556</strain>
    </source>
</reference>
<feature type="transmembrane region" description="Helical" evidence="1">
    <location>
        <begin position="127"/>
        <end position="144"/>
    </location>
</feature>
<organism evidence="2 3">
    <name type="scientific">Bombella pollinis</name>
    <dbReference type="NCBI Taxonomy" id="2967337"/>
    <lineage>
        <taxon>Bacteria</taxon>
        <taxon>Pseudomonadati</taxon>
        <taxon>Pseudomonadota</taxon>
        <taxon>Alphaproteobacteria</taxon>
        <taxon>Acetobacterales</taxon>
        <taxon>Acetobacteraceae</taxon>
        <taxon>Bombella</taxon>
    </lineage>
</organism>
<evidence type="ECO:0008006" key="4">
    <source>
        <dbReference type="Google" id="ProtNLM"/>
    </source>
</evidence>
<feature type="transmembrane region" description="Helical" evidence="1">
    <location>
        <begin position="331"/>
        <end position="360"/>
    </location>
</feature>
<evidence type="ECO:0000313" key="2">
    <source>
        <dbReference type="EMBL" id="MCX5620248.1"/>
    </source>
</evidence>
<keyword evidence="1" id="KW-1133">Transmembrane helix</keyword>
<keyword evidence="3" id="KW-1185">Reference proteome</keyword>